<dbReference type="RefSeq" id="WP_381605971.1">
    <property type="nucleotide sequence ID" value="NZ_JBHTEB010000001.1"/>
</dbReference>
<dbReference type="EMBL" id="JBHTEB010000001">
    <property type="protein sequence ID" value="MFD0314127.1"/>
    <property type="molecule type" value="Genomic_DNA"/>
</dbReference>
<keyword evidence="2" id="KW-1185">Reference proteome</keyword>
<accession>A0ABW2W607</accession>
<sequence>MEHDLVVFVPGFLGSRLLRDGRDVWGECGDALLNSPPTARALAEVALPPGLGDEPPEDRFRLTADGLLRTPDSLPGLLSTMGYPDLRAALGEPVDGQYVPFAYDWRLSHRLVAARLDTAVQRALTRWTERVDTHYPDRPDDPKVVLVCHSTGGLVGRYYLECLGGRETARTLVTLGTPHKGLAQAVRLLTGHAVGDGGDLTTDALTLNEVLRDFALNLPSVAQLLPVYDAVRVEGRSRPRPLTDRRYPVPGLPTALVQDARSFHAEFTRARDAHRRTDAGGRLPYQVYCVGGTAHPTPRTIGLSADGQHVLTDRDDALGPGDGTVPRESAVADWALQDRTEVLWTEHRNEDMAGTALRDWLVALRKGDPVGGMLAGDEEITLHAPTEIAAGRAFEVSVLGLNIQDRDLRAVIWRVGTSAREPVVFSANGTGRFRAEMVGKPGKWVMEAVVKGPMRADRKVITVYTA</sequence>
<evidence type="ECO:0000313" key="1">
    <source>
        <dbReference type="EMBL" id="MFD0314127.1"/>
    </source>
</evidence>
<proteinExistence type="predicted"/>
<dbReference type="SUPFAM" id="SSF53474">
    <property type="entry name" value="alpha/beta-Hydrolases"/>
    <property type="match status" value="1"/>
</dbReference>
<dbReference type="InterPro" id="IPR029058">
    <property type="entry name" value="AB_hydrolase_fold"/>
</dbReference>
<evidence type="ECO:0000313" key="2">
    <source>
        <dbReference type="Proteomes" id="UP001597023"/>
    </source>
</evidence>
<dbReference type="Proteomes" id="UP001597023">
    <property type="component" value="Unassembled WGS sequence"/>
</dbReference>
<gene>
    <name evidence="1" type="ORF">ACFQZ6_07765</name>
</gene>
<dbReference type="InterPro" id="IPR003386">
    <property type="entry name" value="LACT/PDAT_acylTrfase"/>
</dbReference>
<dbReference type="Pfam" id="PF02450">
    <property type="entry name" value="LCAT"/>
    <property type="match status" value="1"/>
</dbReference>
<organism evidence="1 2">
    <name type="scientific">Streptomyces flavalbus</name>
    <dbReference type="NCBI Taxonomy" id="2665155"/>
    <lineage>
        <taxon>Bacteria</taxon>
        <taxon>Bacillati</taxon>
        <taxon>Actinomycetota</taxon>
        <taxon>Actinomycetes</taxon>
        <taxon>Kitasatosporales</taxon>
        <taxon>Streptomycetaceae</taxon>
        <taxon>Streptomyces</taxon>
    </lineage>
</organism>
<comment type="caution">
    <text evidence="1">The sequence shown here is derived from an EMBL/GenBank/DDBJ whole genome shotgun (WGS) entry which is preliminary data.</text>
</comment>
<dbReference type="Gene3D" id="3.40.50.1820">
    <property type="entry name" value="alpha/beta hydrolase"/>
    <property type="match status" value="1"/>
</dbReference>
<dbReference type="PANTHER" id="PTHR11440">
    <property type="entry name" value="LECITHIN-CHOLESTEROL ACYLTRANSFERASE-RELATED"/>
    <property type="match status" value="1"/>
</dbReference>
<protein>
    <submittedName>
        <fullName evidence="1">Esterase/lipase family protein</fullName>
    </submittedName>
</protein>
<reference evidence="2" key="1">
    <citation type="journal article" date="2019" name="Int. J. Syst. Evol. Microbiol.">
        <title>The Global Catalogue of Microorganisms (GCM) 10K type strain sequencing project: providing services to taxonomists for standard genome sequencing and annotation.</title>
        <authorList>
            <consortium name="The Broad Institute Genomics Platform"/>
            <consortium name="The Broad Institute Genome Sequencing Center for Infectious Disease"/>
            <person name="Wu L."/>
            <person name="Ma J."/>
        </authorList>
    </citation>
    <scope>NUCLEOTIDE SEQUENCE [LARGE SCALE GENOMIC DNA]</scope>
    <source>
        <strain evidence="2">CGMCC 4.7400</strain>
    </source>
</reference>
<name>A0ABW2W607_9ACTN</name>